<comment type="caution">
    <text evidence="1">The sequence shown here is derived from an EMBL/GenBank/DDBJ whole genome shotgun (WGS) entry which is preliminary data.</text>
</comment>
<evidence type="ECO:0000313" key="1">
    <source>
        <dbReference type="EMBL" id="GMF24056.1"/>
    </source>
</evidence>
<proteinExistence type="predicted"/>
<keyword evidence="2" id="KW-1185">Reference proteome</keyword>
<accession>A0A9W6X024</accession>
<name>A0A9W6X024_9STRA</name>
<dbReference type="EMBL" id="BSXT01000312">
    <property type="protein sequence ID" value="GMF24056.1"/>
    <property type="molecule type" value="Genomic_DNA"/>
</dbReference>
<dbReference type="Proteomes" id="UP001165121">
    <property type="component" value="Unassembled WGS sequence"/>
</dbReference>
<protein>
    <submittedName>
        <fullName evidence="1">Unnamed protein product</fullName>
    </submittedName>
</protein>
<sequence>MQSSSVGRISHQGYLSFAVHDLDISINRDHRTAPPRSGRTLDSGIGVMSAAPSTINSAMASAMRTLSLKTEPSTVRRDGPRMPAMYAAIQSAWDSLVGRQLGRTKSYRAGCLPFAMTGGLCPQLCWLHCSGFDGRLSSDELRTRTGSTAKAIGGGGFQSIHGDEGNTLITICRHFNSTSSY</sequence>
<dbReference type="AlphaFoldDB" id="A0A9W6X024"/>
<evidence type="ECO:0000313" key="2">
    <source>
        <dbReference type="Proteomes" id="UP001165121"/>
    </source>
</evidence>
<reference evidence="1" key="1">
    <citation type="submission" date="2023-04" db="EMBL/GenBank/DDBJ databases">
        <title>Phytophthora fragariaefolia NBRC 109709.</title>
        <authorList>
            <person name="Ichikawa N."/>
            <person name="Sato H."/>
            <person name="Tonouchi N."/>
        </authorList>
    </citation>
    <scope>NUCLEOTIDE SEQUENCE</scope>
    <source>
        <strain evidence="1">NBRC 109709</strain>
    </source>
</reference>
<organism evidence="1 2">
    <name type="scientific">Phytophthora fragariaefolia</name>
    <dbReference type="NCBI Taxonomy" id="1490495"/>
    <lineage>
        <taxon>Eukaryota</taxon>
        <taxon>Sar</taxon>
        <taxon>Stramenopiles</taxon>
        <taxon>Oomycota</taxon>
        <taxon>Peronosporomycetes</taxon>
        <taxon>Peronosporales</taxon>
        <taxon>Peronosporaceae</taxon>
        <taxon>Phytophthora</taxon>
    </lineage>
</organism>
<gene>
    <name evidence="1" type="ORF">Pfra01_000394500</name>
</gene>